<dbReference type="PANTHER" id="PTHR40044">
    <property type="entry name" value="INTEGRAL MEMBRANE PROTEIN-RELATED"/>
    <property type="match status" value="1"/>
</dbReference>
<gene>
    <name evidence="2" type="primary">queT</name>
    <name evidence="2" type="ORF">BWY41_00245</name>
</gene>
<feature type="transmembrane region" description="Helical" evidence="1">
    <location>
        <begin position="91"/>
        <end position="110"/>
    </location>
</feature>
<dbReference type="AlphaFoldDB" id="A0A1V5T3U0"/>
<name>A0A1V5T3U0_9BACT</name>
<accession>A0A1V5T3U0</accession>
<dbReference type="EMBL" id="MWBQ01000021">
    <property type="protein sequence ID" value="OQA61294.1"/>
    <property type="molecule type" value="Genomic_DNA"/>
</dbReference>
<feature type="transmembrane region" description="Helical" evidence="1">
    <location>
        <begin position="62"/>
        <end position="84"/>
    </location>
</feature>
<organism evidence="2">
    <name type="scientific">Candidatus Atribacter allofermentans</name>
    <dbReference type="NCBI Taxonomy" id="1852833"/>
    <lineage>
        <taxon>Bacteria</taxon>
        <taxon>Pseudomonadati</taxon>
        <taxon>Atribacterota</taxon>
        <taxon>Atribacteria</taxon>
        <taxon>Atribacterales</taxon>
        <taxon>Atribacteraceae</taxon>
        <taxon>Atribacter</taxon>
    </lineage>
</organism>
<dbReference type="Proteomes" id="UP000485569">
    <property type="component" value="Unassembled WGS sequence"/>
</dbReference>
<keyword evidence="1" id="KW-0472">Membrane</keyword>
<dbReference type="InterPro" id="IPR010387">
    <property type="entry name" value="QueT"/>
</dbReference>
<protein>
    <submittedName>
        <fullName evidence="2">Queuosine transporter QueT</fullName>
    </submittedName>
</protein>
<keyword evidence="1" id="KW-0812">Transmembrane</keyword>
<sequence>MKKLPRMALIAALYVAFTILPPFYTFSYGPIQVRVAEAFTVLPFLFPETIYGLTIGCFLANLLGQVGFLDFVFGTLITFLAALVTSKMKKAYLAPLPPVLFNAFGVSLYLSKLFQVPYFYSVFYIMIGECIACYGIGYPILKILLKRGIVRR</sequence>
<dbReference type="PANTHER" id="PTHR40044:SF1">
    <property type="entry name" value="INTEGRAL MEMBRANE PROTEIN"/>
    <property type="match status" value="1"/>
</dbReference>
<reference evidence="2" key="1">
    <citation type="submission" date="2017-02" db="EMBL/GenBank/DDBJ databases">
        <title>Delving into the versatile metabolic prowess of the omnipresent phylum Bacteroidetes.</title>
        <authorList>
            <person name="Nobu M.K."/>
            <person name="Mei R."/>
            <person name="Narihiro T."/>
            <person name="Kuroda K."/>
            <person name="Liu W.-T."/>
        </authorList>
    </citation>
    <scope>NUCLEOTIDE SEQUENCE</scope>
    <source>
        <strain evidence="2">ADurb.Bin276</strain>
    </source>
</reference>
<dbReference type="PIRSF" id="PIRSF031501">
    <property type="entry name" value="QueT"/>
    <property type="match status" value="1"/>
</dbReference>
<dbReference type="Pfam" id="PF06177">
    <property type="entry name" value="QueT"/>
    <property type="match status" value="1"/>
</dbReference>
<evidence type="ECO:0000256" key="1">
    <source>
        <dbReference type="SAM" id="Phobius"/>
    </source>
</evidence>
<keyword evidence="1" id="KW-1133">Transmembrane helix</keyword>
<proteinExistence type="predicted"/>
<comment type="caution">
    <text evidence="2">The sequence shown here is derived from an EMBL/GenBank/DDBJ whole genome shotgun (WGS) entry which is preliminary data.</text>
</comment>
<evidence type="ECO:0000313" key="2">
    <source>
        <dbReference type="EMBL" id="OQA61294.1"/>
    </source>
</evidence>
<feature type="transmembrane region" description="Helical" evidence="1">
    <location>
        <begin position="122"/>
        <end position="145"/>
    </location>
</feature>